<protein>
    <recommendedName>
        <fullName evidence="4">WD40-like protein</fullName>
    </recommendedName>
</protein>
<proteinExistence type="predicted"/>
<dbReference type="AlphaFoldDB" id="U2LE87"/>
<dbReference type="EMBL" id="AWET01000021">
    <property type="protein sequence ID" value="ERK02803.1"/>
    <property type="molecule type" value="Genomic_DNA"/>
</dbReference>
<reference evidence="2 3" key="1">
    <citation type="submission" date="2013-08" db="EMBL/GenBank/DDBJ databases">
        <authorList>
            <person name="Durkin A.S."/>
            <person name="Haft D.R."/>
            <person name="McCorrison J."/>
            <person name="Torralba M."/>
            <person name="Gillis M."/>
            <person name="Haft D.H."/>
            <person name="Methe B."/>
            <person name="Sutton G."/>
            <person name="Nelson K.E."/>
        </authorList>
    </citation>
    <scope>NUCLEOTIDE SEQUENCE [LARGE SCALE GENOMIC DNA]</scope>
    <source>
        <strain evidence="2 3">F0068</strain>
    </source>
</reference>
<organism evidence="2 3">
    <name type="scientific">Hoylesella pleuritidis F0068</name>
    <dbReference type="NCBI Taxonomy" id="1081904"/>
    <lineage>
        <taxon>Bacteria</taxon>
        <taxon>Pseudomonadati</taxon>
        <taxon>Bacteroidota</taxon>
        <taxon>Bacteroidia</taxon>
        <taxon>Bacteroidales</taxon>
        <taxon>Prevotellaceae</taxon>
        <taxon>Hoylesella</taxon>
    </lineage>
</organism>
<keyword evidence="1" id="KW-0732">Signal</keyword>
<evidence type="ECO:0008006" key="4">
    <source>
        <dbReference type="Google" id="ProtNLM"/>
    </source>
</evidence>
<feature type="chain" id="PRO_5005712637" description="WD40-like protein" evidence="1">
    <location>
        <begin position="22"/>
        <end position="385"/>
    </location>
</feature>
<comment type="caution">
    <text evidence="2">The sequence shown here is derived from an EMBL/GenBank/DDBJ whole genome shotgun (WGS) entry which is preliminary data.</text>
</comment>
<dbReference type="PATRIC" id="fig|1081904.3.peg.1049"/>
<keyword evidence="3" id="KW-1185">Reference proteome</keyword>
<sequence length="385" mass="44389">MKNRNILIIILLAVLCTTTFAQKVKGRATKKQKTTAIAEETPAQKLYRSMLPATARVMFIDSVVTDKAKFLRHVPLNSESGSLTTYDEFFNTDRSQDGVVFQNEFRSRCYYADGGRLMTMDRVGEKWALPQVIEGIDAEFAEPDYPFMMADGITLYFAAKGPNSIGGYDIFTTLFDSESNQFYKPENYGLPFNSTANDYLLAIDDLDTLGWLVSDRGQPEDKVCIYTFVPVSPRVSLNSTGITGTSLERYARLACIEDTWQFGNREQAMDRLRRMMKRTARKQMQEEFTFVVNDEITYYRLTDFRSASARELYVRLASQRKALANREQMLGQLRAEFHTASDEVRRGMREDILSREQYVEQLRMEIIRLEKEVRNTENRALADKR</sequence>
<accession>U2LE87</accession>
<evidence type="ECO:0000313" key="2">
    <source>
        <dbReference type="EMBL" id="ERK02803.1"/>
    </source>
</evidence>
<evidence type="ECO:0000256" key="1">
    <source>
        <dbReference type="SAM" id="SignalP"/>
    </source>
</evidence>
<dbReference type="RefSeq" id="WP_021583738.1">
    <property type="nucleotide sequence ID" value="NZ_AWET01000021.1"/>
</dbReference>
<name>U2LE87_9BACT</name>
<evidence type="ECO:0000313" key="3">
    <source>
        <dbReference type="Proteomes" id="UP000016600"/>
    </source>
</evidence>
<dbReference type="Proteomes" id="UP000016600">
    <property type="component" value="Unassembled WGS sequence"/>
</dbReference>
<feature type="signal peptide" evidence="1">
    <location>
        <begin position="1"/>
        <end position="21"/>
    </location>
</feature>
<gene>
    <name evidence="2" type="ORF">HMPREF1218_1429</name>
</gene>